<dbReference type="Gene3D" id="3.10.290.30">
    <property type="entry name" value="MM3350-like"/>
    <property type="match status" value="1"/>
</dbReference>
<comment type="caution">
    <text evidence="2">The sequence shown here is derived from an EMBL/GenBank/DDBJ whole genome shotgun (WGS) entry which is preliminary data.</text>
</comment>
<gene>
    <name evidence="2" type="ORF">J2Z80_002973</name>
</gene>
<evidence type="ECO:0000259" key="1">
    <source>
        <dbReference type="PROSITE" id="PS50119"/>
    </source>
</evidence>
<proteinExistence type="predicted"/>
<accession>A0ABS4NJV6</accession>
<dbReference type="InterPro" id="IPR000315">
    <property type="entry name" value="Znf_B-box"/>
</dbReference>
<dbReference type="Pfam" id="PF07929">
    <property type="entry name" value="PRiA4_ORF3"/>
    <property type="match status" value="1"/>
</dbReference>
<dbReference type="EMBL" id="JAGGLT010000050">
    <property type="protein sequence ID" value="MBP2073414.1"/>
    <property type="molecule type" value="Genomic_DNA"/>
</dbReference>
<evidence type="ECO:0000313" key="3">
    <source>
        <dbReference type="Proteomes" id="UP001166402"/>
    </source>
</evidence>
<protein>
    <recommendedName>
        <fullName evidence="1">B box-type domain-containing protein</fullName>
    </recommendedName>
</protein>
<dbReference type="Proteomes" id="UP001166402">
    <property type="component" value="Unassembled WGS sequence"/>
</dbReference>
<organism evidence="2 3">
    <name type="scientific">Thermoanaerobacterium butyriciformans</name>
    <dbReference type="NCBI Taxonomy" id="1702242"/>
    <lineage>
        <taxon>Bacteria</taxon>
        <taxon>Bacillati</taxon>
        <taxon>Bacillota</taxon>
        <taxon>Clostridia</taxon>
        <taxon>Thermoanaerobacterales</taxon>
        <taxon>Thermoanaerobacteraceae</taxon>
        <taxon>Thermoanaerobacterium</taxon>
    </lineage>
</organism>
<feature type="domain" description="B box-type" evidence="1">
    <location>
        <begin position="174"/>
        <end position="211"/>
    </location>
</feature>
<evidence type="ECO:0000313" key="2">
    <source>
        <dbReference type="EMBL" id="MBP2073414.1"/>
    </source>
</evidence>
<dbReference type="RefSeq" id="WP_209455021.1">
    <property type="nucleotide sequence ID" value="NZ_JAGGLT010000050.1"/>
</dbReference>
<dbReference type="PROSITE" id="PS50119">
    <property type="entry name" value="ZF_BBOX"/>
    <property type="match status" value="1"/>
</dbReference>
<keyword evidence="3" id="KW-1185">Reference proteome</keyword>
<dbReference type="InterPro" id="IPR024047">
    <property type="entry name" value="MM3350-like_sf"/>
</dbReference>
<name>A0ABS4NJV6_9THEO</name>
<dbReference type="InterPro" id="IPR012912">
    <property type="entry name" value="Plasmid_pRiA4b_Orf3-like"/>
</dbReference>
<reference evidence="2" key="1">
    <citation type="submission" date="2021-03" db="EMBL/GenBank/DDBJ databases">
        <title>Genomic Encyclopedia of Type Strains, Phase IV (KMG-IV): sequencing the most valuable type-strain genomes for metagenomic binning, comparative biology and taxonomic classification.</title>
        <authorList>
            <person name="Goeker M."/>
        </authorList>
    </citation>
    <scope>NUCLEOTIDE SEQUENCE</scope>
    <source>
        <strain evidence="2">DSM 101588</strain>
    </source>
</reference>
<sequence>MKGKCYYCGKEIAKVSVIKHLKLCTKKEEYQEKVKSVGKKRSNLFVLQISDKYNPKDYWIYVSVDENVTLKELDQFLRDIWVECCGHLSVFTIDGVDYDIDAKAANEFNFFFGKRSRGMNVKLKNVLREGLTFSYEYDFGDTTYITIKVLNKYEDYQHKDIEVMARNNPIEYECFECKNKAYYYCYDCNKFYCKKCIENHKSNCDDEMIYEIKEGENSPRSGMCGYVYDESGEKEYLPDVIDLK</sequence>
<dbReference type="SUPFAM" id="SSF159941">
    <property type="entry name" value="MM3350-like"/>
    <property type="match status" value="1"/>
</dbReference>